<protein>
    <submittedName>
        <fullName evidence="2">Uncharacterized protein</fullName>
    </submittedName>
</protein>
<proteinExistence type="predicted"/>
<evidence type="ECO:0000313" key="3">
    <source>
        <dbReference type="Proteomes" id="UP001241758"/>
    </source>
</evidence>
<accession>A0ABT6WSQ4</accession>
<dbReference type="RefSeq" id="WP_282763839.1">
    <property type="nucleotide sequence ID" value="NZ_JASCTH010000021.1"/>
</dbReference>
<keyword evidence="1" id="KW-0812">Transmembrane</keyword>
<comment type="caution">
    <text evidence="2">The sequence shown here is derived from an EMBL/GenBank/DDBJ whole genome shotgun (WGS) entry which is preliminary data.</text>
</comment>
<keyword evidence="3" id="KW-1185">Reference proteome</keyword>
<sequence length="469" mass="49941">MSDRLARRYARWLRFYPPGPRRAEMLATLLECAPAERVRPTAREIVNLVGYGLRARLGRPASNAVVVLATLVTLATGLLGAAAAARIGWVYAPSLPAGAQSQELGATVFPGQRVWGGGDAEPFVPSADGDRTIYGFADYWVKHSDTSRDVHTYAKGARDRLAAAGWDVRGEVTYETEVASDTPISTAGFWATHDGLVLTYTGVHWGNRASYDSDGAASFMLTRSAPSWLPGVAVAGGVLGAVAGWLLFGWASRRSEGHPLRTTVAAFLGWAVALVTPLSALVGGTWSGQPDRPGDEVYWLGLRVLSDGMGVMILVLGVAALAAARLRVVLPVAVVALVAVVAATGWQSAAFATCTPSGPPADPPPADVAHSRVARVYIAQNTTDEQRNYAEAAIGRVWGATSFSFHYDPTDEEYRHAYCDGGRLAGDSGMRMPYFWEIGMSSPGVFPALVDEVAPMPGVVAVRHGREYR</sequence>
<evidence type="ECO:0000313" key="2">
    <source>
        <dbReference type="EMBL" id="MDI6102765.1"/>
    </source>
</evidence>
<dbReference type="EMBL" id="JASCTH010000021">
    <property type="protein sequence ID" value="MDI6102765.1"/>
    <property type="molecule type" value="Genomic_DNA"/>
</dbReference>
<feature type="transmembrane region" description="Helical" evidence="1">
    <location>
        <begin position="263"/>
        <end position="286"/>
    </location>
</feature>
<reference evidence="2 3" key="1">
    <citation type="submission" date="2023-05" db="EMBL/GenBank/DDBJ databases">
        <title>Actinoplanes sp. NEAU-A12 genome sequencing.</title>
        <authorList>
            <person name="Wang Z.-S."/>
        </authorList>
    </citation>
    <scope>NUCLEOTIDE SEQUENCE [LARGE SCALE GENOMIC DNA]</scope>
    <source>
        <strain evidence="2 3">NEAU-A12</strain>
    </source>
</reference>
<name>A0ABT6WSQ4_9ACTN</name>
<organism evidence="2 3">
    <name type="scientific">Actinoplanes sandaracinus</name>
    <dbReference type="NCBI Taxonomy" id="3045177"/>
    <lineage>
        <taxon>Bacteria</taxon>
        <taxon>Bacillati</taxon>
        <taxon>Actinomycetota</taxon>
        <taxon>Actinomycetes</taxon>
        <taxon>Micromonosporales</taxon>
        <taxon>Micromonosporaceae</taxon>
        <taxon>Actinoplanes</taxon>
    </lineage>
</organism>
<gene>
    <name evidence="2" type="ORF">QLQ12_29510</name>
</gene>
<keyword evidence="1" id="KW-1133">Transmembrane helix</keyword>
<feature type="transmembrane region" description="Helical" evidence="1">
    <location>
        <begin position="328"/>
        <end position="346"/>
    </location>
</feature>
<feature type="transmembrane region" description="Helical" evidence="1">
    <location>
        <begin position="228"/>
        <end position="251"/>
    </location>
</feature>
<feature type="transmembrane region" description="Helical" evidence="1">
    <location>
        <begin position="298"/>
        <end position="321"/>
    </location>
</feature>
<evidence type="ECO:0000256" key="1">
    <source>
        <dbReference type="SAM" id="Phobius"/>
    </source>
</evidence>
<feature type="transmembrane region" description="Helical" evidence="1">
    <location>
        <begin position="64"/>
        <end position="85"/>
    </location>
</feature>
<keyword evidence="1" id="KW-0472">Membrane</keyword>
<dbReference type="Proteomes" id="UP001241758">
    <property type="component" value="Unassembled WGS sequence"/>
</dbReference>